<keyword evidence="2" id="KW-0472">Membrane</keyword>
<dbReference type="EMBL" id="LN650648">
    <property type="protein sequence ID" value="CEI73776.1"/>
    <property type="molecule type" value="Genomic_DNA"/>
</dbReference>
<keyword evidence="1" id="KW-0175">Coiled coil</keyword>
<evidence type="ECO:0000259" key="4">
    <source>
        <dbReference type="Pfam" id="PF26018"/>
    </source>
</evidence>
<evidence type="ECO:0000256" key="2">
    <source>
        <dbReference type="SAM" id="Phobius"/>
    </source>
</evidence>
<organism evidence="5 6">
    <name type="scientific">Romboutsia hominis</name>
    <dbReference type="NCBI Taxonomy" id="1507512"/>
    <lineage>
        <taxon>Bacteria</taxon>
        <taxon>Bacillati</taxon>
        <taxon>Bacillota</taxon>
        <taxon>Clostridia</taxon>
        <taxon>Peptostreptococcales</taxon>
        <taxon>Peptostreptococcaceae</taxon>
        <taxon>Romboutsia</taxon>
    </lineage>
</organism>
<sequence>MKNKKISKILILGIAIYFVFQISIFLIGENTRTMAVELEDMELKINTKGLVIKDESVIVSNADGTFKNLHEEGEKVQKSENIGYIYKDIDIEKINSDIENLDKEINKLKEQIDSQDNSTLKHITANQLENSKNKKAILEKKAKSSTSYVKADISGVISYKIDENEGKYNTDSIDYLTKDDIENTNNNYTDINSNDKKIKENDPVFKIVNPNDVYIAVCIEEKYRKYFEVGNKIEISFNEEILDGKVNKVKKDNDDIIVILKITSQNIGIYDTRVEEFDIIYKHIEGFKIPKKSIKSVDKKKGVYILNQQTNNMEFVELSDVAYEADDYIFVKNDSSDKEKVIALHDEVVLNPNIINKKIKIK</sequence>
<feature type="coiled-coil region" evidence="1">
    <location>
        <begin position="91"/>
        <end position="118"/>
    </location>
</feature>
<keyword evidence="6" id="KW-1185">Reference proteome</keyword>
<dbReference type="KEGG" id="rhom:FRIFI_2249"/>
<reference evidence="5 6" key="1">
    <citation type="submission" date="2014-09" db="EMBL/GenBank/DDBJ databases">
        <authorList>
            <person name="Hornung B.V."/>
        </authorList>
    </citation>
    <scope>NUCLEOTIDE SEQUENCE [LARGE SCALE GENOMIC DNA]</scope>
    <source>
        <strain evidence="5 6">FRIFI</strain>
    </source>
</reference>
<name>A0A2P2BTT5_9FIRM</name>
<feature type="transmembrane region" description="Helical" evidence="2">
    <location>
        <begin position="9"/>
        <end position="28"/>
    </location>
</feature>
<dbReference type="Pfam" id="PF26011">
    <property type="entry name" value="Beta-barrel_RND_rel"/>
    <property type="match status" value="1"/>
</dbReference>
<dbReference type="InterPro" id="IPR058729">
    <property type="entry name" value="Beta-barrel_RND-rel"/>
</dbReference>
<dbReference type="AlphaFoldDB" id="A0A2P2BTT5"/>
<evidence type="ECO:0000256" key="1">
    <source>
        <dbReference type="SAM" id="Coils"/>
    </source>
</evidence>
<dbReference type="InterPro" id="IPR058709">
    <property type="entry name" value="BSH_RND-rel"/>
</dbReference>
<keyword evidence="2" id="KW-0812">Transmembrane</keyword>
<dbReference type="RefSeq" id="WP_166505895.1">
    <property type="nucleotide sequence ID" value="NZ_JAKNTL010000007.1"/>
</dbReference>
<dbReference type="Proteomes" id="UP000245695">
    <property type="component" value="Chromosome 1"/>
</dbReference>
<accession>A0A2P2BTT5</accession>
<proteinExistence type="predicted"/>
<dbReference type="Pfam" id="PF26018">
    <property type="entry name" value="BSH_RND_rel"/>
    <property type="match status" value="1"/>
</dbReference>
<feature type="domain" description="RND related barrel-sandwich hybrid" evidence="4">
    <location>
        <begin position="55"/>
        <end position="209"/>
    </location>
</feature>
<evidence type="ECO:0000313" key="6">
    <source>
        <dbReference type="Proteomes" id="UP000245695"/>
    </source>
</evidence>
<evidence type="ECO:0000313" key="5">
    <source>
        <dbReference type="EMBL" id="CEI73776.1"/>
    </source>
</evidence>
<evidence type="ECO:0000259" key="3">
    <source>
        <dbReference type="Pfam" id="PF26011"/>
    </source>
</evidence>
<keyword evidence="2" id="KW-1133">Transmembrane helix</keyword>
<protein>
    <submittedName>
        <fullName evidence="5">HlyD family secretion protein</fullName>
    </submittedName>
</protein>
<gene>
    <name evidence="5" type="ORF">FRIFI_2249</name>
</gene>
<feature type="domain" description="RND related beta-barrel" evidence="3">
    <location>
        <begin position="214"/>
        <end position="282"/>
    </location>
</feature>